<accession>A8M7F0</accession>
<name>A8M7F0_SALAI</name>
<feature type="chain" id="PRO_5038977552" evidence="1">
    <location>
        <begin position="20"/>
        <end position="419"/>
    </location>
</feature>
<dbReference type="KEGG" id="saq:Sare_2999"/>
<dbReference type="InterPro" id="IPR006059">
    <property type="entry name" value="SBP"/>
</dbReference>
<dbReference type="PANTHER" id="PTHR43649">
    <property type="entry name" value="ARABINOSE-BINDING PROTEIN-RELATED"/>
    <property type="match status" value="1"/>
</dbReference>
<sequence length="419" mass="46124">MKMRHSVAAVAAASAMLLAACGGSSDDTAGGSVDSLKFYNDKAAWKPQFEEVSKVSQDEIGLALEPVGYSEANQYAAFIRSSFRTKEKPDLFTWHTGKELEDLVRQGLVAETTSLWDKAIADGDVPEDLREYFTVDGKQYCVPLQAGYWVMFYNKRIFDQEGITPPSTWAQLEAAAERLKGAGVTPFHQTNVLFTFSWFQTLLTGTDPELYEALSTGEAKYTDPGVVSVMDKWRAMLDKGYFSDPGSKTDPQVMLKNGDVAMINMGTWFNGNLKSVGMEIDKDYGMFVIPNVDPSLATRPMVVEAGPMCTAADATHREEAERYSAWWFTPPAQTAWANARGELSFNPRAEVSDETLASLSDKINKGDYRLMNRYFEAAPVPVLTAALDGFGAFVTKPGDPMPVLKEVQAAADAYWAEQG</sequence>
<evidence type="ECO:0000313" key="2">
    <source>
        <dbReference type="EMBL" id="ABV98823.1"/>
    </source>
</evidence>
<feature type="signal peptide" evidence="1">
    <location>
        <begin position="1"/>
        <end position="19"/>
    </location>
</feature>
<dbReference type="PROSITE" id="PS51257">
    <property type="entry name" value="PROKAR_LIPOPROTEIN"/>
    <property type="match status" value="1"/>
</dbReference>
<dbReference type="Pfam" id="PF13416">
    <property type="entry name" value="SBP_bac_8"/>
    <property type="match status" value="1"/>
</dbReference>
<organism evidence="2">
    <name type="scientific">Salinispora arenicola (strain CNS-205)</name>
    <dbReference type="NCBI Taxonomy" id="391037"/>
    <lineage>
        <taxon>Bacteria</taxon>
        <taxon>Bacillati</taxon>
        <taxon>Actinomycetota</taxon>
        <taxon>Actinomycetes</taxon>
        <taxon>Micromonosporales</taxon>
        <taxon>Micromonosporaceae</taxon>
        <taxon>Salinispora</taxon>
    </lineage>
</organism>
<dbReference type="SUPFAM" id="SSF53850">
    <property type="entry name" value="Periplasmic binding protein-like II"/>
    <property type="match status" value="1"/>
</dbReference>
<dbReference type="STRING" id="391037.Sare_2999"/>
<dbReference type="EMBL" id="CP000850">
    <property type="protein sequence ID" value="ABV98823.1"/>
    <property type="molecule type" value="Genomic_DNA"/>
</dbReference>
<dbReference type="PATRIC" id="fig|391037.6.peg.3033"/>
<dbReference type="PANTHER" id="PTHR43649:SF14">
    <property type="entry name" value="BLR3389 PROTEIN"/>
    <property type="match status" value="1"/>
</dbReference>
<dbReference type="AlphaFoldDB" id="A8M7F0"/>
<dbReference type="eggNOG" id="COG1653">
    <property type="taxonomic scope" value="Bacteria"/>
</dbReference>
<keyword evidence="1" id="KW-0732">Signal</keyword>
<reference evidence="2" key="1">
    <citation type="submission" date="2007-10" db="EMBL/GenBank/DDBJ databases">
        <title>Complete sequence of Salinispora arenicola CNS-205.</title>
        <authorList>
            <consortium name="US DOE Joint Genome Institute"/>
            <person name="Copeland A."/>
            <person name="Lucas S."/>
            <person name="Lapidus A."/>
            <person name="Barry K."/>
            <person name="Glavina del Rio T."/>
            <person name="Dalin E."/>
            <person name="Tice H."/>
            <person name="Pitluck S."/>
            <person name="Foster B."/>
            <person name="Schmutz J."/>
            <person name="Larimer F."/>
            <person name="Land M."/>
            <person name="Hauser L."/>
            <person name="Kyrpides N."/>
            <person name="Ivanova N."/>
            <person name="Jensen P.R."/>
            <person name="Moore B.S."/>
            <person name="Penn K."/>
            <person name="Jenkins C."/>
            <person name="Udwary D."/>
            <person name="Xiang L."/>
            <person name="Gontang E."/>
            <person name="Richardson P."/>
        </authorList>
    </citation>
    <scope>NUCLEOTIDE SEQUENCE [LARGE SCALE GENOMIC DNA]</scope>
    <source>
        <strain evidence="2">CNS-205</strain>
    </source>
</reference>
<dbReference type="OrthoDB" id="8317736at2"/>
<dbReference type="InterPro" id="IPR050490">
    <property type="entry name" value="Bact_solute-bd_prot1"/>
</dbReference>
<dbReference type="HOGENOM" id="CLU_031285_12_4_11"/>
<proteinExistence type="predicted"/>
<dbReference type="Gene3D" id="3.40.190.10">
    <property type="entry name" value="Periplasmic binding protein-like II"/>
    <property type="match status" value="2"/>
</dbReference>
<evidence type="ECO:0000256" key="1">
    <source>
        <dbReference type="SAM" id="SignalP"/>
    </source>
</evidence>
<protein>
    <submittedName>
        <fullName evidence="2">Extracellular solute-binding protein family 1</fullName>
    </submittedName>
</protein>
<gene>
    <name evidence="2" type="ordered locus">Sare_2999</name>
</gene>